<dbReference type="SUPFAM" id="SSF54292">
    <property type="entry name" value="2Fe-2S ferredoxin-like"/>
    <property type="match status" value="1"/>
</dbReference>
<dbReference type="InterPro" id="IPR036010">
    <property type="entry name" value="2Fe-2S_ferredoxin-like_sf"/>
</dbReference>
<dbReference type="EMBL" id="JACIGE010000013">
    <property type="protein sequence ID" value="MBB4248688.1"/>
    <property type="molecule type" value="Genomic_DNA"/>
</dbReference>
<dbReference type="InterPro" id="IPR001041">
    <property type="entry name" value="2Fe-2S_ferredoxin-type"/>
</dbReference>
<dbReference type="Proteomes" id="UP000587070">
    <property type="component" value="Unassembled WGS sequence"/>
</dbReference>
<dbReference type="GO" id="GO:0051537">
    <property type="term" value="F:2 iron, 2 sulfur cluster binding"/>
    <property type="evidence" value="ECO:0007669"/>
    <property type="project" value="InterPro"/>
</dbReference>
<evidence type="ECO:0000313" key="3">
    <source>
        <dbReference type="Proteomes" id="UP000587070"/>
    </source>
</evidence>
<reference evidence="2 3" key="1">
    <citation type="submission" date="2020-08" db="EMBL/GenBank/DDBJ databases">
        <title>Genome sequencing of Purple Non-Sulfur Bacteria from various extreme environments.</title>
        <authorList>
            <person name="Mayer M."/>
        </authorList>
    </citation>
    <scope>NUCLEOTIDE SEQUENCE [LARGE SCALE GENOMIC DNA]</scope>
    <source>
        <strain evidence="2 3">2761</strain>
    </source>
</reference>
<dbReference type="PROSITE" id="PS51085">
    <property type="entry name" value="2FE2S_FER_2"/>
    <property type="match status" value="1"/>
</dbReference>
<evidence type="ECO:0000259" key="1">
    <source>
        <dbReference type="PROSITE" id="PS51085"/>
    </source>
</evidence>
<dbReference type="OrthoDB" id="9133614at2"/>
<proteinExistence type="predicted"/>
<dbReference type="PROSITE" id="PS00197">
    <property type="entry name" value="2FE2S_FER_1"/>
    <property type="match status" value="1"/>
</dbReference>
<dbReference type="InterPro" id="IPR006058">
    <property type="entry name" value="2Fe2S_fd_BS"/>
</dbReference>
<dbReference type="Pfam" id="PF00111">
    <property type="entry name" value="Fer2"/>
    <property type="match status" value="1"/>
</dbReference>
<name>A0A840GDH3_RHOTE</name>
<keyword evidence="3" id="KW-1185">Reference proteome</keyword>
<dbReference type="RefSeq" id="WP_153117628.1">
    <property type="nucleotide sequence ID" value="NZ_JACIGE010000013.1"/>
</dbReference>
<dbReference type="AlphaFoldDB" id="A0A840GDH3"/>
<dbReference type="CDD" id="cd00207">
    <property type="entry name" value="fer2"/>
    <property type="match status" value="1"/>
</dbReference>
<gene>
    <name evidence="2" type="ORF">GGD90_003088</name>
</gene>
<evidence type="ECO:0000313" key="2">
    <source>
        <dbReference type="EMBL" id="MBB4248688.1"/>
    </source>
</evidence>
<sequence length="119" mass="13560">MANITFSSPLHKDKTVYAVAGSHKQTILEIAKENHIPIDFGCGNGECGTCLVKVFSIDRKKRMAHPLTEHETKVLKEMGKITQAQIDQMRVDDLMPTEWRLACQMVMRDEDIIVEYPSR</sequence>
<accession>A0A840GDH3</accession>
<dbReference type="InterPro" id="IPR012675">
    <property type="entry name" value="Beta-grasp_dom_sf"/>
</dbReference>
<dbReference type="Gene3D" id="3.10.20.30">
    <property type="match status" value="1"/>
</dbReference>
<comment type="caution">
    <text evidence="2">The sequence shown here is derived from an EMBL/GenBank/DDBJ whole genome shotgun (WGS) entry which is preliminary data.</text>
</comment>
<protein>
    <submittedName>
        <fullName evidence="2">Ferredoxin</fullName>
    </submittedName>
</protein>
<feature type="domain" description="2Fe-2S ferredoxin-type" evidence="1">
    <location>
        <begin position="2"/>
        <end position="119"/>
    </location>
</feature>
<organism evidence="2 3">
    <name type="scientific">Rhodocyclus tenuis</name>
    <name type="common">Rhodospirillum tenue</name>
    <dbReference type="NCBI Taxonomy" id="1066"/>
    <lineage>
        <taxon>Bacteria</taxon>
        <taxon>Pseudomonadati</taxon>
        <taxon>Pseudomonadota</taxon>
        <taxon>Betaproteobacteria</taxon>
        <taxon>Rhodocyclales</taxon>
        <taxon>Rhodocyclaceae</taxon>
        <taxon>Rhodocyclus</taxon>
    </lineage>
</organism>